<dbReference type="KEGG" id="ifl:C1H71_20215"/>
<dbReference type="InterPro" id="IPR027417">
    <property type="entry name" value="P-loop_NTPase"/>
</dbReference>
<dbReference type="EMBL" id="CP025782">
    <property type="protein sequence ID" value="QBC45870.1"/>
    <property type="molecule type" value="Genomic_DNA"/>
</dbReference>
<geneLocation type="plasmid" evidence="2 3">
    <name>pl2</name>
</geneLocation>
<dbReference type="Pfam" id="PF13614">
    <property type="entry name" value="AAA_31"/>
    <property type="match status" value="1"/>
</dbReference>
<dbReference type="PANTHER" id="PTHR13696">
    <property type="entry name" value="P-LOOP CONTAINING NUCLEOSIDE TRIPHOSPHATE HYDROLASE"/>
    <property type="match status" value="1"/>
</dbReference>
<dbReference type="RefSeq" id="WP_130108347.1">
    <property type="nucleotide sequence ID" value="NZ_CP025782.1"/>
</dbReference>
<keyword evidence="2" id="KW-0614">Plasmid</keyword>
<reference evidence="2 3" key="1">
    <citation type="submission" date="2018-01" db="EMBL/GenBank/DDBJ databases">
        <title>Genome sequence of Iodobacter sp. strain PCH194 isolated from Indian Trans-Himalaya.</title>
        <authorList>
            <person name="Kumar V."/>
            <person name="Thakur V."/>
            <person name="Kumar S."/>
            <person name="Singh D."/>
        </authorList>
    </citation>
    <scope>NUCLEOTIDE SEQUENCE [LARGE SCALE GENOMIC DNA]</scope>
    <source>
        <strain evidence="2 3">PCH194</strain>
        <plasmid evidence="2 3">pl2</plasmid>
    </source>
</reference>
<evidence type="ECO:0000313" key="3">
    <source>
        <dbReference type="Proteomes" id="UP000515917"/>
    </source>
</evidence>
<dbReference type="Gene3D" id="3.40.50.300">
    <property type="entry name" value="P-loop containing nucleotide triphosphate hydrolases"/>
    <property type="match status" value="1"/>
</dbReference>
<protein>
    <submittedName>
        <fullName evidence="2">ParA family protein</fullName>
    </submittedName>
</protein>
<dbReference type="CDD" id="cd02042">
    <property type="entry name" value="ParAB_family"/>
    <property type="match status" value="1"/>
</dbReference>
<sequence length="261" mass="28274">MKTLVVTNRKGGVGKSAVAGQLGYHLHLQRGLRVLVLDFDHQANLSKAYKTGGIAKLANFGAGDLIANGANGKSLPDNTGFVIVTADNDKLLCLESQAEKHAQFIVNVRAFLNAVSNEFDICIIDTNPNPDVRVQIGLNVCSHVVSPIDLNQESIDGIGGHLQDVTLALKTNKAMQHLGLLPTKVEPTPFQKKNLASIIAQRGKMLMKRNETAFCFIPLRSSIARAQAEGKPVWKLDLTSAKDTYKEIAPVFDHIAKEMGV</sequence>
<accession>A0A7G3GE48</accession>
<dbReference type="PANTHER" id="PTHR13696:SF99">
    <property type="entry name" value="COBYRINIC ACID AC-DIAMIDE SYNTHASE"/>
    <property type="match status" value="1"/>
</dbReference>
<dbReference type="InterPro" id="IPR050678">
    <property type="entry name" value="DNA_Partitioning_ATPase"/>
</dbReference>
<gene>
    <name evidence="2" type="ORF">C1H71_20215</name>
</gene>
<feature type="domain" description="AAA" evidence="1">
    <location>
        <begin position="1"/>
        <end position="172"/>
    </location>
</feature>
<organism evidence="2 3">
    <name type="scientific">Iodobacter fluviatilis</name>
    <dbReference type="NCBI Taxonomy" id="537"/>
    <lineage>
        <taxon>Bacteria</taxon>
        <taxon>Pseudomonadati</taxon>
        <taxon>Pseudomonadota</taxon>
        <taxon>Betaproteobacteria</taxon>
        <taxon>Neisseriales</taxon>
        <taxon>Chitinibacteraceae</taxon>
        <taxon>Iodobacter</taxon>
    </lineage>
</organism>
<name>A0A7G3GE48_9NEIS</name>
<dbReference type="SUPFAM" id="SSF52540">
    <property type="entry name" value="P-loop containing nucleoside triphosphate hydrolases"/>
    <property type="match status" value="1"/>
</dbReference>
<dbReference type="AlphaFoldDB" id="A0A7G3GE48"/>
<dbReference type="InterPro" id="IPR025669">
    <property type="entry name" value="AAA_dom"/>
</dbReference>
<keyword evidence="3" id="KW-1185">Reference proteome</keyword>
<evidence type="ECO:0000259" key="1">
    <source>
        <dbReference type="Pfam" id="PF13614"/>
    </source>
</evidence>
<dbReference type="Proteomes" id="UP000515917">
    <property type="component" value="Plasmid pl2"/>
</dbReference>
<proteinExistence type="predicted"/>
<evidence type="ECO:0000313" key="2">
    <source>
        <dbReference type="EMBL" id="QBC45870.1"/>
    </source>
</evidence>